<evidence type="ECO:0000256" key="4">
    <source>
        <dbReference type="ARBA" id="ARBA00023014"/>
    </source>
</evidence>
<reference evidence="6 7" key="1">
    <citation type="submission" date="2018-03" db="EMBL/GenBank/DDBJ databases">
        <title>Draft Genome Sequences of the Obligatory Marine Myxobacteria Enhygromyxa salina SWB005.</title>
        <authorList>
            <person name="Poehlein A."/>
            <person name="Moghaddam J.A."/>
            <person name="Harms H."/>
            <person name="Alanjari M."/>
            <person name="Koenig G.M."/>
            <person name="Daniel R."/>
            <person name="Schaeberle T.F."/>
        </authorList>
    </citation>
    <scope>NUCLEOTIDE SEQUENCE [LARGE SCALE GENOMIC DNA]</scope>
    <source>
        <strain evidence="6 7">SWB005</strain>
    </source>
</reference>
<gene>
    <name evidence="6" type="ORF">ENSA5_53650</name>
</gene>
<evidence type="ECO:0000256" key="3">
    <source>
        <dbReference type="ARBA" id="ARBA00023004"/>
    </source>
</evidence>
<dbReference type="RefSeq" id="WP_106394579.1">
    <property type="nucleotide sequence ID" value="NZ_PVNK01000233.1"/>
</dbReference>
<evidence type="ECO:0000313" key="6">
    <source>
        <dbReference type="EMBL" id="PRP91656.1"/>
    </source>
</evidence>
<dbReference type="Pfam" id="PF00355">
    <property type="entry name" value="Rieske"/>
    <property type="match status" value="1"/>
</dbReference>
<sequence>MLQVRVPDVAKLRSGQARKFAFERDGEACEGFVLRRGPDLFAYNNRCPHWRVDLDMGEGRFYSALTDRIFCSSHGALFVPSTGYCDAGPCVGDQLERFELELVGDDAVITISATAGWS</sequence>
<evidence type="ECO:0000259" key="5">
    <source>
        <dbReference type="PROSITE" id="PS51296"/>
    </source>
</evidence>
<dbReference type="PROSITE" id="PS51296">
    <property type="entry name" value="RIESKE"/>
    <property type="match status" value="1"/>
</dbReference>
<dbReference type="SUPFAM" id="SSF50022">
    <property type="entry name" value="ISP domain"/>
    <property type="match status" value="1"/>
</dbReference>
<keyword evidence="3" id="KW-0408">Iron</keyword>
<dbReference type="InterPro" id="IPR017941">
    <property type="entry name" value="Rieske_2Fe-2S"/>
</dbReference>
<dbReference type="EMBL" id="PVNK01000233">
    <property type="protein sequence ID" value="PRP91656.1"/>
    <property type="molecule type" value="Genomic_DNA"/>
</dbReference>
<proteinExistence type="predicted"/>
<dbReference type="AlphaFoldDB" id="A0A2S9XFL4"/>
<dbReference type="Proteomes" id="UP000237968">
    <property type="component" value="Unassembled WGS sequence"/>
</dbReference>
<keyword evidence="1" id="KW-0001">2Fe-2S</keyword>
<accession>A0A2S9XFL4</accession>
<keyword evidence="7" id="KW-1185">Reference proteome</keyword>
<feature type="domain" description="Rieske" evidence="5">
    <location>
        <begin position="15"/>
        <end position="109"/>
    </location>
</feature>
<dbReference type="InterPro" id="IPR036922">
    <property type="entry name" value="Rieske_2Fe-2S_sf"/>
</dbReference>
<evidence type="ECO:0000256" key="1">
    <source>
        <dbReference type="ARBA" id="ARBA00022714"/>
    </source>
</evidence>
<comment type="caution">
    <text evidence="6">The sequence shown here is derived from an EMBL/GenBank/DDBJ whole genome shotgun (WGS) entry which is preliminary data.</text>
</comment>
<protein>
    <submittedName>
        <fullName evidence="6">Rieske [2Fe-2S] domain protein</fullName>
    </submittedName>
</protein>
<dbReference type="GO" id="GO:0051537">
    <property type="term" value="F:2 iron, 2 sulfur cluster binding"/>
    <property type="evidence" value="ECO:0007669"/>
    <property type="project" value="UniProtKB-KW"/>
</dbReference>
<dbReference type="PANTHER" id="PTHR40261">
    <property type="match status" value="1"/>
</dbReference>
<evidence type="ECO:0000256" key="2">
    <source>
        <dbReference type="ARBA" id="ARBA00022723"/>
    </source>
</evidence>
<keyword evidence="4" id="KW-0411">Iron-sulfur</keyword>
<dbReference type="Gene3D" id="2.102.10.10">
    <property type="entry name" value="Rieske [2Fe-2S] iron-sulphur domain"/>
    <property type="match status" value="1"/>
</dbReference>
<organism evidence="6 7">
    <name type="scientific">Enhygromyxa salina</name>
    <dbReference type="NCBI Taxonomy" id="215803"/>
    <lineage>
        <taxon>Bacteria</taxon>
        <taxon>Pseudomonadati</taxon>
        <taxon>Myxococcota</taxon>
        <taxon>Polyangia</taxon>
        <taxon>Nannocystales</taxon>
        <taxon>Nannocystaceae</taxon>
        <taxon>Enhygromyxa</taxon>
    </lineage>
</organism>
<dbReference type="GO" id="GO:0046872">
    <property type="term" value="F:metal ion binding"/>
    <property type="evidence" value="ECO:0007669"/>
    <property type="project" value="UniProtKB-KW"/>
</dbReference>
<name>A0A2S9XFL4_9BACT</name>
<keyword evidence="2" id="KW-0479">Metal-binding</keyword>
<evidence type="ECO:0000313" key="7">
    <source>
        <dbReference type="Proteomes" id="UP000237968"/>
    </source>
</evidence>
<dbReference type="OrthoDB" id="9794779at2"/>
<dbReference type="PANTHER" id="PTHR40261:SF1">
    <property type="entry name" value="RIESKE DOMAIN-CONTAINING PROTEIN"/>
    <property type="match status" value="1"/>
</dbReference>